<dbReference type="SUPFAM" id="SSF46689">
    <property type="entry name" value="Homeodomain-like"/>
    <property type="match status" value="1"/>
</dbReference>
<dbReference type="PROSITE" id="PS50071">
    <property type="entry name" value="HOMEOBOX_2"/>
    <property type="match status" value="1"/>
</dbReference>
<feature type="compositionally biased region" description="Basic and acidic residues" evidence="7">
    <location>
        <begin position="127"/>
        <end position="140"/>
    </location>
</feature>
<dbReference type="InterPro" id="IPR009057">
    <property type="entry name" value="Homeodomain-like_sf"/>
</dbReference>
<evidence type="ECO:0000313" key="9">
    <source>
        <dbReference type="Proteomes" id="UP000694941"/>
    </source>
</evidence>
<feature type="domain" description="Homeobox" evidence="8">
    <location>
        <begin position="149"/>
        <end position="209"/>
    </location>
</feature>
<organism evidence="9 10">
    <name type="scientific">Limulus polyphemus</name>
    <name type="common">Atlantic horseshoe crab</name>
    <dbReference type="NCBI Taxonomy" id="6850"/>
    <lineage>
        <taxon>Eukaryota</taxon>
        <taxon>Metazoa</taxon>
        <taxon>Ecdysozoa</taxon>
        <taxon>Arthropoda</taxon>
        <taxon>Chelicerata</taxon>
        <taxon>Merostomata</taxon>
        <taxon>Xiphosura</taxon>
        <taxon>Limulidae</taxon>
        <taxon>Limulus</taxon>
    </lineage>
</organism>
<name>A0ABM1SRV5_LIMPO</name>
<dbReference type="CDD" id="cd00086">
    <property type="entry name" value="homeodomain"/>
    <property type="match status" value="1"/>
</dbReference>
<dbReference type="InterPro" id="IPR001356">
    <property type="entry name" value="HD"/>
</dbReference>
<dbReference type="Gene3D" id="1.10.10.60">
    <property type="entry name" value="Homeodomain-like"/>
    <property type="match status" value="1"/>
</dbReference>
<dbReference type="RefSeq" id="XP_022246361.1">
    <property type="nucleotide sequence ID" value="XM_022390653.1"/>
</dbReference>
<evidence type="ECO:0000256" key="2">
    <source>
        <dbReference type="ARBA" id="ARBA00023125"/>
    </source>
</evidence>
<feature type="region of interest" description="Disordered" evidence="7">
    <location>
        <begin position="127"/>
        <end position="158"/>
    </location>
</feature>
<evidence type="ECO:0000256" key="6">
    <source>
        <dbReference type="RuleBase" id="RU000682"/>
    </source>
</evidence>
<evidence type="ECO:0000256" key="3">
    <source>
        <dbReference type="ARBA" id="ARBA00023155"/>
    </source>
</evidence>
<keyword evidence="4 5" id="KW-0539">Nucleus</keyword>
<gene>
    <name evidence="10" type="primary">LOC111086709</name>
</gene>
<evidence type="ECO:0000259" key="8">
    <source>
        <dbReference type="PROSITE" id="PS50071"/>
    </source>
</evidence>
<dbReference type="PANTHER" id="PTHR24333">
    <property type="entry name" value="HOMEO BOX HB9 LIKE A-RELATED"/>
    <property type="match status" value="1"/>
</dbReference>
<feature type="DNA-binding region" description="Homeobox" evidence="5">
    <location>
        <begin position="151"/>
        <end position="210"/>
    </location>
</feature>
<evidence type="ECO:0000256" key="1">
    <source>
        <dbReference type="ARBA" id="ARBA00004123"/>
    </source>
</evidence>
<sequence>MMLKCDIHCNMIVNTDTYTGKKRPEDINTLSNITTVATDNKSNDHEDFQNKLQPKNLHQCVSNSRSSSFLIKNLINDSNIVNEEAPLKKCKLSIISDPYFLEKEPQQQRRQSGSETAEETLYANKFSAEKAKEGDRKPDQKVPSSLTPKRRRKARTTFTDHQMKTLEERFERQKYLNIQDRMEVAAKLHLTDTQVKTWFQNRRTKWKRHTLEVPPLECTAYSSFSQLWNQTPFSFWPCSYNNYLSTLSGLTKRNFVSFESPSSLGIYQRQTSHYCNVLPSVLYRGCQPLYLNQPPE</sequence>
<dbReference type="PANTHER" id="PTHR24333:SF5">
    <property type="entry name" value="VENT HOMEOBOX"/>
    <property type="match status" value="1"/>
</dbReference>
<accession>A0ABM1SRV5</accession>
<evidence type="ECO:0000313" key="10">
    <source>
        <dbReference type="RefSeq" id="XP_022246361.1"/>
    </source>
</evidence>
<comment type="subcellular location">
    <subcellularLocation>
        <location evidence="1 5 6">Nucleus</location>
    </subcellularLocation>
</comment>
<keyword evidence="3 5" id="KW-0371">Homeobox</keyword>
<evidence type="ECO:0000256" key="4">
    <source>
        <dbReference type="ARBA" id="ARBA00023242"/>
    </source>
</evidence>
<dbReference type="PROSITE" id="PS00027">
    <property type="entry name" value="HOMEOBOX_1"/>
    <property type="match status" value="1"/>
</dbReference>
<evidence type="ECO:0000256" key="5">
    <source>
        <dbReference type="PROSITE-ProRule" id="PRU00108"/>
    </source>
</evidence>
<dbReference type="PRINTS" id="PR00024">
    <property type="entry name" value="HOMEOBOX"/>
</dbReference>
<keyword evidence="2 5" id="KW-0238">DNA-binding</keyword>
<evidence type="ECO:0000256" key="7">
    <source>
        <dbReference type="SAM" id="MobiDB-lite"/>
    </source>
</evidence>
<dbReference type="InterPro" id="IPR050848">
    <property type="entry name" value="Homeobox_TF"/>
</dbReference>
<dbReference type="Proteomes" id="UP000694941">
    <property type="component" value="Unplaced"/>
</dbReference>
<dbReference type="SMART" id="SM00389">
    <property type="entry name" value="HOX"/>
    <property type="match status" value="1"/>
</dbReference>
<keyword evidence="9" id="KW-1185">Reference proteome</keyword>
<proteinExistence type="predicted"/>
<dbReference type="GeneID" id="111086709"/>
<protein>
    <submittedName>
        <fullName evidence="10">BarH-like 2 homeobox protein</fullName>
    </submittedName>
</protein>
<dbReference type="InterPro" id="IPR017970">
    <property type="entry name" value="Homeobox_CS"/>
</dbReference>
<dbReference type="Pfam" id="PF00046">
    <property type="entry name" value="Homeodomain"/>
    <property type="match status" value="1"/>
</dbReference>
<dbReference type="InterPro" id="IPR020479">
    <property type="entry name" value="HD_metazoa"/>
</dbReference>
<reference evidence="10" key="1">
    <citation type="submission" date="2025-08" db="UniProtKB">
        <authorList>
            <consortium name="RefSeq"/>
        </authorList>
    </citation>
    <scope>IDENTIFICATION</scope>
    <source>
        <tissue evidence="10">Muscle</tissue>
    </source>
</reference>